<accession>A0A077ZW60</accession>
<keyword evidence="2" id="KW-0210">Decarboxylase</keyword>
<dbReference type="AlphaFoldDB" id="A0A077ZW60"/>
<dbReference type="SUPFAM" id="SSF53383">
    <property type="entry name" value="PLP-dependent transferases"/>
    <property type="match status" value="1"/>
</dbReference>
<dbReference type="GO" id="GO:0016831">
    <property type="term" value="F:carboxy-lyase activity"/>
    <property type="evidence" value="ECO:0007669"/>
    <property type="project" value="UniProtKB-KW"/>
</dbReference>
<dbReference type="Gene3D" id="3.40.640.10">
    <property type="entry name" value="Type I PLP-dependent aspartate aminotransferase-like (Major domain)"/>
    <property type="match status" value="1"/>
</dbReference>
<dbReference type="PANTHER" id="PTHR46101:SF18">
    <property type="entry name" value="HISTIDINE DECARBOXYLASE"/>
    <property type="match status" value="1"/>
</dbReference>
<comment type="similarity">
    <text evidence="1">Belongs to the group II decarboxylase family.</text>
</comment>
<dbReference type="InParanoid" id="A0A077ZW60"/>
<name>A0A077ZW60_STYLE</name>
<reference evidence="3 4" key="1">
    <citation type="submission" date="2014-06" db="EMBL/GenBank/DDBJ databases">
        <authorList>
            <person name="Swart Estienne"/>
        </authorList>
    </citation>
    <scope>NUCLEOTIDE SEQUENCE [LARGE SCALE GENOMIC DNA]</scope>
    <source>
        <strain evidence="3 4">130c</strain>
    </source>
</reference>
<protein>
    <submittedName>
        <fullName evidence="3">Uncharacterized protein</fullName>
    </submittedName>
</protein>
<dbReference type="InterPro" id="IPR015421">
    <property type="entry name" value="PyrdxlP-dep_Trfase_major"/>
</dbReference>
<sequence length="376" mass="44260">MNKTLKVHVEEALFALDLAEYLQQQMEMIEQKYGINLKIFRGKLGLVIRFIKPSDEMCFKYGLVVQGGEAVLWQMCEVPQYLPQLIDDRKSSMQVKQLLDSQYDDKGVDKFHNHEIINLQSFHQDLQSKFDDHTLRQLSFPTRHHNFEHMSPYLRHYLNNHGDSFQLYQDFYSLRTRQFEKQVIRWFSELYRSPNPEKIWGYMPSGSTENIASQDKTRDLPVEEIKNAQFDFSFEEVKSITTSIHKWIPSPFPSGQDYTLSTSRNGHAPLFTWDYLMNKTLKVHIDEALFALDLAEYLQQQMEIIEQKYGINLKIFRGKLGLVIRFIKPSDEICFKYGLLVQGGEAVVFIMPEKTKELCDNFIEDLKNDFVFKSKS</sequence>
<proteinExistence type="inferred from homology"/>
<dbReference type="InterPro" id="IPR051151">
    <property type="entry name" value="Group_II_Decarboxylase"/>
</dbReference>
<evidence type="ECO:0000256" key="1">
    <source>
        <dbReference type="ARBA" id="ARBA00009533"/>
    </source>
</evidence>
<keyword evidence="2" id="KW-0456">Lyase</keyword>
<organism evidence="3 4">
    <name type="scientific">Stylonychia lemnae</name>
    <name type="common">Ciliate</name>
    <dbReference type="NCBI Taxonomy" id="5949"/>
    <lineage>
        <taxon>Eukaryota</taxon>
        <taxon>Sar</taxon>
        <taxon>Alveolata</taxon>
        <taxon>Ciliophora</taxon>
        <taxon>Intramacronucleata</taxon>
        <taxon>Spirotrichea</taxon>
        <taxon>Stichotrichia</taxon>
        <taxon>Sporadotrichida</taxon>
        <taxon>Oxytrichidae</taxon>
        <taxon>Stylonychinae</taxon>
        <taxon>Stylonychia</taxon>
    </lineage>
</organism>
<dbReference type="InterPro" id="IPR015424">
    <property type="entry name" value="PyrdxlP-dep_Trfase"/>
</dbReference>
<dbReference type="PANTHER" id="PTHR46101">
    <property type="match status" value="1"/>
</dbReference>
<gene>
    <name evidence="3" type="primary">Contig6675.g7142</name>
    <name evidence="3" type="ORF">STYLEM_2794</name>
</gene>
<evidence type="ECO:0000256" key="2">
    <source>
        <dbReference type="ARBA" id="ARBA00022793"/>
    </source>
</evidence>
<keyword evidence="4" id="KW-1185">Reference proteome</keyword>
<dbReference type="EMBL" id="CCKQ01002700">
    <property type="protein sequence ID" value="CDW73806.1"/>
    <property type="molecule type" value="Genomic_DNA"/>
</dbReference>
<evidence type="ECO:0000313" key="3">
    <source>
        <dbReference type="EMBL" id="CDW73806.1"/>
    </source>
</evidence>
<dbReference type="OrthoDB" id="2161780at2759"/>
<evidence type="ECO:0000313" key="4">
    <source>
        <dbReference type="Proteomes" id="UP000039865"/>
    </source>
</evidence>
<dbReference type="Proteomes" id="UP000039865">
    <property type="component" value="Unassembled WGS sequence"/>
</dbReference>